<dbReference type="EMBL" id="AMCI01006755">
    <property type="protein sequence ID" value="EJW93798.1"/>
    <property type="molecule type" value="Genomic_DNA"/>
</dbReference>
<evidence type="ECO:0000313" key="1">
    <source>
        <dbReference type="EMBL" id="EJW93798.1"/>
    </source>
</evidence>
<gene>
    <name evidence="1" type="ORF">EVA_18095</name>
</gene>
<reference evidence="1" key="1">
    <citation type="journal article" date="2012" name="PLoS ONE">
        <title>Gene sets for utilization of primary and secondary nutrition supplies in the distal gut of endangered iberian lynx.</title>
        <authorList>
            <person name="Alcaide M."/>
            <person name="Messina E."/>
            <person name="Richter M."/>
            <person name="Bargiela R."/>
            <person name="Peplies J."/>
            <person name="Huws S.A."/>
            <person name="Newbold C.J."/>
            <person name="Golyshin P.N."/>
            <person name="Simon M.A."/>
            <person name="Lopez G."/>
            <person name="Yakimov M.M."/>
            <person name="Ferrer M."/>
        </authorList>
    </citation>
    <scope>NUCLEOTIDE SEQUENCE</scope>
</reference>
<dbReference type="AlphaFoldDB" id="J9FH78"/>
<feature type="non-terminal residue" evidence="1">
    <location>
        <position position="1"/>
    </location>
</feature>
<name>J9FH78_9ZZZZ</name>
<proteinExistence type="predicted"/>
<protein>
    <submittedName>
        <fullName evidence="1">Uncharacterized protein</fullName>
    </submittedName>
</protein>
<accession>J9FH78</accession>
<sequence>YVPYIELGYSFTNRVFSFGIFTGIAPHHFEGVELKFGLELFNNW</sequence>
<comment type="caution">
    <text evidence="1">The sequence shown here is derived from an EMBL/GenBank/DDBJ whole genome shotgun (WGS) entry which is preliminary data.</text>
</comment>
<organism evidence="1">
    <name type="scientific">gut metagenome</name>
    <dbReference type="NCBI Taxonomy" id="749906"/>
    <lineage>
        <taxon>unclassified sequences</taxon>
        <taxon>metagenomes</taxon>
        <taxon>organismal metagenomes</taxon>
    </lineage>
</organism>